<dbReference type="EMBL" id="JAZDUA010000148">
    <property type="protein sequence ID" value="KAK7866408.1"/>
    <property type="molecule type" value="Genomic_DNA"/>
</dbReference>
<proteinExistence type="predicted"/>
<reference evidence="2 8" key="1">
    <citation type="submission" date="2024-03" db="EMBL/GenBank/DDBJ databases">
        <title>The genome assembly and annotation of the cricket Gryllus longicercus Weissman &amp; Gray.</title>
        <authorList>
            <person name="Szrajer S."/>
            <person name="Gray D."/>
            <person name="Ylla G."/>
        </authorList>
    </citation>
    <scope>NUCLEOTIDE SEQUENCE [LARGE SCALE GENOMIC DNA]</scope>
    <source>
        <strain evidence="2">DAG 2021-001</strain>
        <tissue evidence="2">Whole body minus gut</tissue>
    </source>
</reference>
<name>A0AAN9V9C3_9ORTH</name>
<evidence type="ECO:0000256" key="1">
    <source>
        <dbReference type="SAM" id="MobiDB-lite"/>
    </source>
</evidence>
<gene>
    <name evidence="6" type="ORF">R5R35_000684</name>
    <name evidence="7" type="ORF">R5R35_001971</name>
    <name evidence="2" type="ORF">R5R35_007442</name>
    <name evidence="4" type="ORF">R5R35_009830</name>
    <name evidence="5" type="ORF">R5R35_009832</name>
    <name evidence="3" type="ORF">R5R35_012297</name>
</gene>
<evidence type="ECO:0000313" key="8">
    <source>
        <dbReference type="Proteomes" id="UP001378592"/>
    </source>
</evidence>
<dbReference type="AlphaFoldDB" id="A0AAN9V9C3"/>
<evidence type="ECO:0000313" key="3">
    <source>
        <dbReference type="EMBL" id="KAK7866002.1"/>
    </source>
</evidence>
<keyword evidence="8" id="KW-1185">Reference proteome</keyword>
<dbReference type="EMBL" id="JAZDUA010000158">
    <property type="protein sequence ID" value="KAK7866002.1"/>
    <property type="molecule type" value="Genomic_DNA"/>
</dbReference>
<organism evidence="2 8">
    <name type="scientific">Gryllus longicercus</name>
    <dbReference type="NCBI Taxonomy" id="2509291"/>
    <lineage>
        <taxon>Eukaryota</taxon>
        <taxon>Metazoa</taxon>
        <taxon>Ecdysozoa</taxon>
        <taxon>Arthropoda</taxon>
        <taxon>Hexapoda</taxon>
        <taxon>Insecta</taxon>
        <taxon>Pterygota</taxon>
        <taxon>Neoptera</taxon>
        <taxon>Polyneoptera</taxon>
        <taxon>Orthoptera</taxon>
        <taxon>Ensifera</taxon>
        <taxon>Gryllidea</taxon>
        <taxon>Grylloidea</taxon>
        <taxon>Gryllidae</taxon>
        <taxon>Gryllinae</taxon>
        <taxon>Gryllus</taxon>
    </lineage>
</organism>
<protein>
    <submittedName>
        <fullName evidence="2">Uncharacterized protein</fullName>
    </submittedName>
</protein>
<dbReference type="EMBL" id="JAZDUA010000148">
    <property type="protein sequence ID" value="KAK7866410.1"/>
    <property type="molecule type" value="Genomic_DNA"/>
</dbReference>
<evidence type="ECO:0000313" key="7">
    <source>
        <dbReference type="EMBL" id="KAK7872635.1"/>
    </source>
</evidence>
<dbReference type="EMBL" id="JAZDUA010000352">
    <property type="protein sequence ID" value="KAK7794008.1"/>
    <property type="molecule type" value="Genomic_DNA"/>
</dbReference>
<evidence type="ECO:0000313" key="6">
    <source>
        <dbReference type="EMBL" id="KAK7869376.1"/>
    </source>
</evidence>
<comment type="caution">
    <text evidence="2">The sequence shown here is derived from an EMBL/GenBank/DDBJ whole genome shotgun (WGS) entry which is preliminary data.</text>
</comment>
<sequence length="86" mass="9886">MGKWGKYLKRYNKQWESDPVFKAWIQPSTEEAVNAGKGEAYCKLCATNLRAHKSDLLDHRRTKKHTTRENSLATTSRGRLDSFGTN</sequence>
<feature type="region of interest" description="Disordered" evidence="1">
    <location>
        <begin position="56"/>
        <end position="86"/>
    </location>
</feature>
<evidence type="ECO:0000313" key="4">
    <source>
        <dbReference type="EMBL" id="KAK7866408.1"/>
    </source>
</evidence>
<accession>A0AAN9V9C3</accession>
<dbReference type="Proteomes" id="UP001378592">
    <property type="component" value="Unassembled WGS sequence"/>
</dbReference>
<evidence type="ECO:0000313" key="2">
    <source>
        <dbReference type="EMBL" id="KAK7794008.1"/>
    </source>
</evidence>
<feature type="compositionally biased region" description="Polar residues" evidence="1">
    <location>
        <begin position="69"/>
        <end position="86"/>
    </location>
</feature>
<dbReference type="EMBL" id="JAZDUA010000075">
    <property type="protein sequence ID" value="KAK7869376.1"/>
    <property type="molecule type" value="Genomic_DNA"/>
</dbReference>
<evidence type="ECO:0000313" key="5">
    <source>
        <dbReference type="EMBL" id="KAK7866410.1"/>
    </source>
</evidence>
<dbReference type="EMBL" id="JAZDUA010000022">
    <property type="protein sequence ID" value="KAK7872635.1"/>
    <property type="molecule type" value="Genomic_DNA"/>
</dbReference>